<comment type="caution">
    <text evidence="1">The sequence shown here is derived from an EMBL/GenBank/DDBJ whole genome shotgun (WGS) entry which is preliminary data.</text>
</comment>
<dbReference type="Proteomes" id="UP001163835">
    <property type="component" value="Unassembled WGS sequence"/>
</dbReference>
<evidence type="ECO:0000313" key="1">
    <source>
        <dbReference type="EMBL" id="KAJ3812609.1"/>
    </source>
</evidence>
<dbReference type="EMBL" id="MU795018">
    <property type="protein sequence ID" value="KAJ3812609.1"/>
    <property type="molecule type" value="Genomic_DNA"/>
</dbReference>
<sequence>MFIAIIGTRSSGCSTVEEFLISSQGFTSIRLHLPDEVCDGYIAQEPRSICQIYLQFRDYPSSSFDYQRNVEKDHSVNNAAKHLSFLTFDATPLPSPSPISDENLAETNDTVSPITFRDPTEVLHYVTRNWRSNFVTTDLRTREVIEMFIKRPFFMLLSFDGPLLERYRRSNSSISLQAFAAEDDQQRFGKSGSSLNGMADLVNVRVVNDFASVSALYAHIGSLDLFNPLHLRPNWDMYFMTLASLASQRSNCMKRRVGAILVRDKRIVSTGYNGTPRGVRNCNEGGCIRCNSGSEAIGDNEECVCLHAEENALLEAGRDRVGKGTLYCNTCPCLKCTIKIIQTGVECVVYNLCYKVDAASAKLFAEAGVKLRRFDPAQHRLSTFPPDGNYDTSTIDMTSDDESSMTG</sequence>
<evidence type="ECO:0000313" key="2">
    <source>
        <dbReference type="Proteomes" id="UP001163835"/>
    </source>
</evidence>
<name>A0ACC1U7F9_9AGAR</name>
<accession>A0ACC1U7F9</accession>
<reference evidence="1" key="1">
    <citation type="submission" date="2022-09" db="EMBL/GenBank/DDBJ databases">
        <title>A Global Phylogenomic Analysis of the Shiitake Genus Lentinula.</title>
        <authorList>
            <consortium name="DOE Joint Genome Institute"/>
            <person name="Sierra-Patev S."/>
            <person name="Min B."/>
            <person name="Naranjo-Ortiz M."/>
            <person name="Looney B."/>
            <person name="Konkel Z."/>
            <person name="Slot J.C."/>
            <person name="Sakamoto Y."/>
            <person name="Steenwyk J.L."/>
            <person name="Rokas A."/>
            <person name="Carro J."/>
            <person name="Camarero S."/>
            <person name="Ferreira P."/>
            <person name="Molpeceres G."/>
            <person name="Ruiz-Duenas F.J."/>
            <person name="Serrano A."/>
            <person name="Henrissat B."/>
            <person name="Drula E."/>
            <person name="Hughes K.W."/>
            <person name="Mata J.L."/>
            <person name="Ishikawa N.K."/>
            <person name="Vargas-Isla R."/>
            <person name="Ushijima S."/>
            <person name="Smith C.A."/>
            <person name="Ahrendt S."/>
            <person name="Andreopoulos W."/>
            <person name="He G."/>
            <person name="Labutti K."/>
            <person name="Lipzen A."/>
            <person name="Ng V."/>
            <person name="Riley R."/>
            <person name="Sandor L."/>
            <person name="Barry K."/>
            <person name="Martinez A.T."/>
            <person name="Xiao Y."/>
            <person name="Gibbons J.G."/>
            <person name="Terashima K."/>
            <person name="Grigoriev I.V."/>
            <person name="Hibbett D.S."/>
        </authorList>
    </citation>
    <scope>NUCLEOTIDE SEQUENCE</scope>
    <source>
        <strain evidence="1">TMI1499</strain>
    </source>
</reference>
<organism evidence="1 2">
    <name type="scientific">Lentinula aff. lateritia</name>
    <dbReference type="NCBI Taxonomy" id="2804960"/>
    <lineage>
        <taxon>Eukaryota</taxon>
        <taxon>Fungi</taxon>
        <taxon>Dikarya</taxon>
        <taxon>Basidiomycota</taxon>
        <taxon>Agaricomycotina</taxon>
        <taxon>Agaricomycetes</taxon>
        <taxon>Agaricomycetidae</taxon>
        <taxon>Agaricales</taxon>
        <taxon>Marasmiineae</taxon>
        <taxon>Omphalotaceae</taxon>
        <taxon>Lentinula</taxon>
    </lineage>
</organism>
<protein>
    <submittedName>
        <fullName evidence="1">Cytidine deaminase-like protein</fullName>
    </submittedName>
</protein>
<keyword evidence="2" id="KW-1185">Reference proteome</keyword>
<gene>
    <name evidence="1" type="ORF">F5876DRAFT_36959</name>
</gene>
<proteinExistence type="predicted"/>